<protein>
    <recommendedName>
        <fullName evidence="3">RxLR effector protein</fullName>
    </recommendedName>
</protein>
<dbReference type="GO" id="GO:0043657">
    <property type="term" value="C:host cell"/>
    <property type="evidence" value="ECO:0007669"/>
    <property type="project" value="UniProtKB-SubCell"/>
</dbReference>
<sequence>MNENVVSGRKLLRSDGADDAGNESRTGLSVSITERLKSLFKSSNVTPEKLQSWLNSEKPADTVFMRMHLHKADDWVLQAPQFTIPTLTRQLGDDKLYRVIKSAKMIPQTKNIATRLETELVQYWVTIRKDPDEVFRLNFSEWVSYVDDVNAKNPENPIGGSKNERNDENKVEDDMAQVWLNSRKAPEDILLKLKLGDTMERILESPRLNTWTKYIDAYNSRYRGGETSMIEVLTRKFRDKRVAEAINAAKTSEDTTKNIALKLESAQLEMWLRDGKSTDDIYELLELSIWRSDFSHNPLLETWVSYMDTVVTNSPSKMSTLFSTLESRFTDRPLLQILEKATKFSSMESAATKLQIAKMQSIFESKMSPKDSFYLLGLDTVGDSVLSSHVLKRWKEYVKSFNKANPKKVESWFEPLRINYQHIERMIETAKQNPRTVGIGTEAESALHKHWLDRGKSPGTVFRDIFREKPTEHLLTIPKFGLWTQYLETFNKRYPKNKTTIAAKNDRSKDKQARDLKDAMVARWIDSDEKLTDLQRRFSHVKDADELIQQFKKLKKIP</sequence>
<dbReference type="Proteomes" id="UP000704712">
    <property type="component" value="Unassembled WGS sequence"/>
</dbReference>
<name>A0A8S9V0P3_PHYIN</name>
<proteinExistence type="predicted"/>
<evidence type="ECO:0000313" key="1">
    <source>
        <dbReference type="EMBL" id="KAF4146153.1"/>
    </source>
</evidence>
<accession>A0A8S9V0P3</accession>
<evidence type="ECO:0008006" key="3">
    <source>
        <dbReference type="Google" id="ProtNLM"/>
    </source>
</evidence>
<organism evidence="1 2">
    <name type="scientific">Phytophthora infestans</name>
    <name type="common">Potato late blight agent</name>
    <name type="synonym">Botrytis infestans</name>
    <dbReference type="NCBI Taxonomy" id="4787"/>
    <lineage>
        <taxon>Eukaryota</taxon>
        <taxon>Sar</taxon>
        <taxon>Stramenopiles</taxon>
        <taxon>Oomycota</taxon>
        <taxon>Peronosporomycetes</taxon>
        <taxon>Peronosporales</taxon>
        <taxon>Peronosporaceae</taxon>
        <taxon>Phytophthora</taxon>
    </lineage>
</organism>
<reference evidence="1" key="1">
    <citation type="submission" date="2020-03" db="EMBL/GenBank/DDBJ databases">
        <title>Hybrid Assembly of Korean Phytophthora infestans isolates.</title>
        <authorList>
            <person name="Prokchorchik M."/>
            <person name="Lee Y."/>
            <person name="Seo J."/>
            <person name="Cho J.-H."/>
            <person name="Park Y.-E."/>
            <person name="Jang D.-C."/>
            <person name="Im J.-S."/>
            <person name="Choi J.-G."/>
            <person name="Park H.-J."/>
            <person name="Lee G.-B."/>
            <person name="Lee Y.-G."/>
            <person name="Hong S.-Y."/>
            <person name="Cho K."/>
            <person name="Sohn K.H."/>
        </authorList>
    </citation>
    <scope>NUCLEOTIDE SEQUENCE</scope>
    <source>
        <strain evidence="1">KR_2_A2</strain>
    </source>
</reference>
<gene>
    <name evidence="1" type="ORF">GN958_ATG04628</name>
</gene>
<dbReference type="EMBL" id="JAACNO010000644">
    <property type="protein sequence ID" value="KAF4146153.1"/>
    <property type="molecule type" value="Genomic_DNA"/>
</dbReference>
<evidence type="ECO:0000313" key="2">
    <source>
        <dbReference type="Proteomes" id="UP000704712"/>
    </source>
</evidence>
<comment type="caution">
    <text evidence="1">The sequence shown here is derived from an EMBL/GenBank/DDBJ whole genome shotgun (WGS) entry which is preliminary data.</text>
</comment>
<dbReference type="GO" id="GO:0005576">
    <property type="term" value="C:extracellular region"/>
    <property type="evidence" value="ECO:0007669"/>
    <property type="project" value="UniProtKB-SubCell"/>
</dbReference>
<dbReference type="AlphaFoldDB" id="A0A8S9V0P3"/>